<keyword evidence="4" id="KW-1185">Reference proteome</keyword>
<feature type="region of interest" description="Disordered" evidence="1">
    <location>
        <begin position="24"/>
        <end position="43"/>
    </location>
</feature>
<evidence type="ECO:0000313" key="4">
    <source>
        <dbReference type="Proteomes" id="UP001142393"/>
    </source>
</evidence>
<name>A0A9W8P6V9_9AGAR</name>
<keyword evidence="2" id="KW-0732">Signal</keyword>
<reference evidence="3 4" key="1">
    <citation type="journal article" date="2023" name="Proc. Natl. Acad. Sci. U.S.A.">
        <title>A global phylogenomic analysis of the shiitake genus Lentinula.</title>
        <authorList>
            <person name="Sierra-Patev S."/>
            <person name="Min B."/>
            <person name="Naranjo-Ortiz M."/>
            <person name="Looney B."/>
            <person name="Konkel Z."/>
            <person name="Slot J.C."/>
            <person name="Sakamoto Y."/>
            <person name="Steenwyk J.L."/>
            <person name="Rokas A."/>
            <person name="Carro J."/>
            <person name="Camarero S."/>
            <person name="Ferreira P."/>
            <person name="Molpeceres G."/>
            <person name="Ruiz-Duenas F.J."/>
            <person name="Serrano A."/>
            <person name="Henrissat B."/>
            <person name="Drula E."/>
            <person name="Hughes K.W."/>
            <person name="Mata J.L."/>
            <person name="Ishikawa N.K."/>
            <person name="Vargas-Isla R."/>
            <person name="Ushijima S."/>
            <person name="Smith C.A."/>
            <person name="Donoghue J."/>
            <person name="Ahrendt S."/>
            <person name="Andreopoulos W."/>
            <person name="He G."/>
            <person name="LaButti K."/>
            <person name="Lipzen A."/>
            <person name="Ng V."/>
            <person name="Riley R."/>
            <person name="Sandor L."/>
            <person name="Barry K."/>
            <person name="Martinez A.T."/>
            <person name="Xiao Y."/>
            <person name="Gibbons J.G."/>
            <person name="Terashima K."/>
            <person name="Grigoriev I.V."/>
            <person name="Hibbett D."/>
        </authorList>
    </citation>
    <scope>NUCLEOTIDE SEQUENCE [LARGE SCALE GENOMIC DNA]</scope>
    <source>
        <strain evidence="3 4">TFB7810</strain>
    </source>
</reference>
<dbReference type="Proteomes" id="UP001142393">
    <property type="component" value="Unassembled WGS sequence"/>
</dbReference>
<evidence type="ECO:0000256" key="1">
    <source>
        <dbReference type="SAM" id="MobiDB-lite"/>
    </source>
</evidence>
<organism evidence="3 4">
    <name type="scientific">Lentinula detonsa</name>
    <dbReference type="NCBI Taxonomy" id="2804962"/>
    <lineage>
        <taxon>Eukaryota</taxon>
        <taxon>Fungi</taxon>
        <taxon>Dikarya</taxon>
        <taxon>Basidiomycota</taxon>
        <taxon>Agaricomycotina</taxon>
        <taxon>Agaricomycetes</taxon>
        <taxon>Agaricomycetidae</taxon>
        <taxon>Agaricales</taxon>
        <taxon>Marasmiineae</taxon>
        <taxon>Omphalotaceae</taxon>
        <taxon>Lentinula</taxon>
    </lineage>
</organism>
<dbReference type="EMBL" id="JANVFU010000003">
    <property type="protein sequence ID" value="KAJ3748056.1"/>
    <property type="molecule type" value="Genomic_DNA"/>
</dbReference>
<evidence type="ECO:0000313" key="3">
    <source>
        <dbReference type="EMBL" id="KAJ3748056.1"/>
    </source>
</evidence>
<feature type="signal peptide" evidence="2">
    <location>
        <begin position="1"/>
        <end position="18"/>
    </location>
</feature>
<protein>
    <submittedName>
        <fullName evidence="3">Uncharacterized protein</fullName>
    </submittedName>
</protein>
<feature type="chain" id="PRO_5040984919" evidence="2">
    <location>
        <begin position="19"/>
        <end position="172"/>
    </location>
</feature>
<comment type="caution">
    <text evidence="3">The sequence shown here is derived from an EMBL/GenBank/DDBJ whole genome shotgun (WGS) entry which is preliminary data.</text>
</comment>
<feature type="non-terminal residue" evidence="3">
    <location>
        <position position="172"/>
    </location>
</feature>
<sequence length="172" mass="18172">MRFNTSLIMLGLAAAVSAVPVAGPPAPEVKTQSTPNEAGIATEPANNLTARDFGIEVGSAGLNRRDYKVLVTFKREGGINPTDETEKKAEAMVEATLKNAAKKLKMGEGSELRVTFTNKWPSAFLQKVDFTFEDPVCGSGATCDGEATPEGKGTIKGGAKKRKNAAVLWTQA</sequence>
<accession>A0A9W8P6V9</accession>
<dbReference type="AlphaFoldDB" id="A0A9W8P6V9"/>
<evidence type="ECO:0000256" key="2">
    <source>
        <dbReference type="SAM" id="SignalP"/>
    </source>
</evidence>
<proteinExistence type="predicted"/>
<gene>
    <name evidence="3" type="ORF">DFH05DRAFT_1482816</name>
</gene>